<accession>A0A0M8PEL2</accession>
<dbReference type="EMBL" id="LHQQ01000027">
    <property type="protein sequence ID" value="KOS46561.1"/>
    <property type="molecule type" value="Genomic_DNA"/>
</dbReference>
<protein>
    <submittedName>
        <fullName evidence="1">Uncharacterized protein</fullName>
    </submittedName>
</protein>
<name>A0A0M8PEL2_9EURO</name>
<sequence length="68" mass="7999">MLPLVGEWRGLHATRSYHIWPSLPPRRQQGAGVAIRFIFPYARTSKVINWTGKYHLLIASRGMYHYQF</sequence>
<evidence type="ECO:0000313" key="1">
    <source>
        <dbReference type="EMBL" id="KOS46561.1"/>
    </source>
</evidence>
<dbReference type="AlphaFoldDB" id="A0A0M8PEL2"/>
<reference evidence="1 2" key="1">
    <citation type="submission" date="2015-08" db="EMBL/GenBank/DDBJ databases">
        <title>Genome sequencing of Penicillium nordicum.</title>
        <authorList>
            <person name="Nguyen H.D."/>
            <person name="Seifert K.A."/>
        </authorList>
    </citation>
    <scope>NUCLEOTIDE SEQUENCE [LARGE SCALE GENOMIC DNA]</scope>
    <source>
        <strain evidence="1 2">DAOMC 185683</strain>
    </source>
</reference>
<comment type="caution">
    <text evidence="1">The sequence shown here is derived from an EMBL/GenBank/DDBJ whole genome shotgun (WGS) entry which is preliminary data.</text>
</comment>
<gene>
    <name evidence="1" type="ORF">ACN38_g2496</name>
</gene>
<proteinExistence type="predicted"/>
<dbReference type="Proteomes" id="UP000037696">
    <property type="component" value="Unassembled WGS sequence"/>
</dbReference>
<organism evidence="1 2">
    <name type="scientific">Penicillium nordicum</name>
    <dbReference type="NCBI Taxonomy" id="229535"/>
    <lineage>
        <taxon>Eukaryota</taxon>
        <taxon>Fungi</taxon>
        <taxon>Dikarya</taxon>
        <taxon>Ascomycota</taxon>
        <taxon>Pezizomycotina</taxon>
        <taxon>Eurotiomycetes</taxon>
        <taxon>Eurotiomycetidae</taxon>
        <taxon>Eurotiales</taxon>
        <taxon>Aspergillaceae</taxon>
        <taxon>Penicillium</taxon>
    </lineage>
</organism>
<keyword evidence="2" id="KW-1185">Reference proteome</keyword>
<evidence type="ECO:0000313" key="2">
    <source>
        <dbReference type="Proteomes" id="UP000037696"/>
    </source>
</evidence>